<comment type="caution">
    <text evidence="1">The sequence shown here is derived from an EMBL/GenBank/DDBJ whole genome shotgun (WGS) entry which is preliminary data.</text>
</comment>
<evidence type="ECO:0000313" key="1">
    <source>
        <dbReference type="EMBL" id="MBD1383991.1"/>
    </source>
</evidence>
<proteinExistence type="predicted"/>
<protein>
    <submittedName>
        <fullName evidence="1">Uncharacterized protein</fullName>
    </submittedName>
</protein>
<evidence type="ECO:0000313" key="2">
    <source>
        <dbReference type="Proteomes" id="UP000618754"/>
    </source>
</evidence>
<organism evidence="1 2">
    <name type="scientific">Mucilaginibacter rigui</name>
    <dbReference type="NCBI Taxonomy" id="534635"/>
    <lineage>
        <taxon>Bacteria</taxon>
        <taxon>Pseudomonadati</taxon>
        <taxon>Bacteroidota</taxon>
        <taxon>Sphingobacteriia</taxon>
        <taxon>Sphingobacteriales</taxon>
        <taxon>Sphingobacteriaceae</taxon>
        <taxon>Mucilaginibacter</taxon>
    </lineage>
</organism>
<name>A0ABR7X092_9SPHI</name>
<reference evidence="1 2" key="1">
    <citation type="submission" date="2020-09" db="EMBL/GenBank/DDBJ databases">
        <title>Novel species of Mucilaginibacter isolated from a glacier on the Tibetan Plateau.</title>
        <authorList>
            <person name="Liu Q."/>
            <person name="Xin Y.-H."/>
        </authorList>
    </citation>
    <scope>NUCLEOTIDE SEQUENCE [LARGE SCALE GENOMIC DNA]</scope>
    <source>
        <strain evidence="1 2">CGMCC 1.13878</strain>
    </source>
</reference>
<dbReference type="Proteomes" id="UP000618754">
    <property type="component" value="Unassembled WGS sequence"/>
</dbReference>
<keyword evidence="2" id="KW-1185">Reference proteome</keyword>
<gene>
    <name evidence="1" type="ORF">IDJ75_01785</name>
</gene>
<accession>A0ABR7X092</accession>
<dbReference type="RefSeq" id="WP_191173899.1">
    <property type="nucleotide sequence ID" value="NZ_JACWMW010000001.1"/>
</dbReference>
<dbReference type="EMBL" id="JACWMW010000001">
    <property type="protein sequence ID" value="MBD1383991.1"/>
    <property type="molecule type" value="Genomic_DNA"/>
</dbReference>
<sequence>MKKLKYKTFGGWSMQESLCDFINDNNINQSDVLKIIYNSVGNLELFYYTVK</sequence>